<dbReference type="EMBL" id="AZHD01000003">
    <property type="protein sequence ID" value="OAA65738.1"/>
    <property type="molecule type" value="Genomic_DNA"/>
</dbReference>
<feature type="compositionally biased region" description="Basic and acidic residues" evidence="13">
    <location>
        <begin position="516"/>
        <end position="525"/>
    </location>
</feature>
<comment type="caution">
    <text evidence="15">The sequence shown here is derived from an EMBL/GenBank/DDBJ whole genome shotgun (WGS) entry which is preliminary data.</text>
</comment>
<dbReference type="GO" id="GO:0000781">
    <property type="term" value="C:chromosome, telomeric region"/>
    <property type="evidence" value="ECO:0007669"/>
    <property type="project" value="GOC"/>
</dbReference>
<keyword evidence="16" id="KW-1185">Reference proteome</keyword>
<evidence type="ECO:0000256" key="11">
    <source>
        <dbReference type="PIRSR" id="PIRSR038084-2"/>
    </source>
</evidence>
<feature type="region of interest" description="Interaction with histone H4 N-terminus" evidence="11">
    <location>
        <begin position="45"/>
        <end position="47"/>
    </location>
</feature>
<feature type="region of interest" description="Disordered" evidence="13">
    <location>
        <begin position="422"/>
        <end position="441"/>
    </location>
</feature>
<evidence type="ECO:0000256" key="12">
    <source>
        <dbReference type="PIRSR" id="PIRSR038084-3"/>
    </source>
</evidence>
<evidence type="ECO:0000256" key="5">
    <source>
        <dbReference type="ARBA" id="ARBA00022679"/>
    </source>
</evidence>
<evidence type="ECO:0000256" key="1">
    <source>
        <dbReference type="ARBA" id="ARBA00004123"/>
    </source>
</evidence>
<evidence type="ECO:0000256" key="7">
    <source>
        <dbReference type="ARBA" id="ARBA00023315"/>
    </source>
</evidence>
<dbReference type="GO" id="GO:0042393">
    <property type="term" value="F:histone binding"/>
    <property type="evidence" value="ECO:0007669"/>
    <property type="project" value="InterPro"/>
</dbReference>
<feature type="region of interest" description="Interaction with histone H4 N-terminus" evidence="11">
    <location>
        <begin position="211"/>
        <end position="213"/>
    </location>
</feature>
<feature type="site" description="Interaction with histone H4 N-terminus" evidence="12">
    <location>
        <position position="182"/>
    </location>
</feature>
<dbReference type="Pfam" id="PF21184">
    <property type="entry name" value="HAT1_C_fung"/>
    <property type="match status" value="1"/>
</dbReference>
<organism evidence="15 16">
    <name type="scientific">Niveomyces insectorum RCEF 264</name>
    <dbReference type="NCBI Taxonomy" id="1081102"/>
    <lineage>
        <taxon>Eukaryota</taxon>
        <taxon>Fungi</taxon>
        <taxon>Dikarya</taxon>
        <taxon>Ascomycota</taxon>
        <taxon>Pezizomycotina</taxon>
        <taxon>Sordariomycetes</taxon>
        <taxon>Hypocreomycetidae</taxon>
        <taxon>Hypocreales</taxon>
        <taxon>Cordycipitaceae</taxon>
        <taxon>Niveomyces</taxon>
    </lineage>
</organism>
<keyword evidence="6 9" id="KW-0539">Nucleus</keyword>
<name>A0A162KBS8_9HYPO</name>
<evidence type="ECO:0000256" key="10">
    <source>
        <dbReference type="PIRSR" id="PIRSR038084-1"/>
    </source>
</evidence>
<feature type="active site" description="Proton donor/acceptor" evidence="10">
    <location>
        <position position="321"/>
    </location>
</feature>
<evidence type="ECO:0000256" key="13">
    <source>
        <dbReference type="SAM" id="MobiDB-lite"/>
    </source>
</evidence>
<comment type="subunit">
    <text evidence="9">Component of the HAT-B complex composed of at least HAT1 and HAT2. The HAT-B complex binds to histone H4 tail.</text>
</comment>
<dbReference type="InterPro" id="IPR037113">
    <property type="entry name" value="Hat1_N_sf"/>
</dbReference>
<evidence type="ECO:0000259" key="14">
    <source>
        <dbReference type="Pfam" id="PF10394"/>
    </source>
</evidence>
<evidence type="ECO:0000256" key="2">
    <source>
        <dbReference type="ARBA" id="ARBA00010543"/>
    </source>
</evidence>
<dbReference type="GO" id="GO:0005737">
    <property type="term" value="C:cytoplasm"/>
    <property type="evidence" value="ECO:0007669"/>
    <property type="project" value="UniProtKB-SubCell"/>
</dbReference>
<dbReference type="EC" id="2.3.1.48" evidence="3 9"/>
<dbReference type="OrthoDB" id="10253098at2759"/>
<feature type="compositionally biased region" description="Basic and acidic residues" evidence="13">
    <location>
        <begin position="426"/>
        <end position="441"/>
    </location>
</feature>
<dbReference type="GO" id="GO:0004402">
    <property type="term" value="F:histone acetyltransferase activity"/>
    <property type="evidence" value="ECO:0007669"/>
    <property type="project" value="UniProtKB-UniRule"/>
</dbReference>
<keyword evidence="9" id="KW-0963">Cytoplasm</keyword>
<keyword evidence="5 9" id="KW-0808">Transferase</keyword>
<protein>
    <recommendedName>
        <fullName evidence="4 9">Histone acetyltransferase type B catalytic subunit</fullName>
        <ecNumber evidence="3 9">2.3.1.48</ecNumber>
    </recommendedName>
</protein>
<evidence type="ECO:0000256" key="3">
    <source>
        <dbReference type="ARBA" id="ARBA00013184"/>
    </source>
</evidence>
<dbReference type="Proteomes" id="UP000076874">
    <property type="component" value="Unassembled WGS sequence"/>
</dbReference>
<comment type="subcellular location">
    <subcellularLocation>
        <location evidence="9">Cytoplasm</location>
    </subcellularLocation>
    <subcellularLocation>
        <location evidence="1 9">Nucleus</location>
    </subcellularLocation>
</comment>
<dbReference type="PANTHER" id="PTHR12046">
    <property type="entry name" value="HISTONE ACETYLTRANSFERASE TYPE B CATALYTIC SUBUNIT"/>
    <property type="match status" value="1"/>
</dbReference>
<evidence type="ECO:0000256" key="6">
    <source>
        <dbReference type="ARBA" id="ARBA00023242"/>
    </source>
</evidence>
<comment type="similarity">
    <text evidence="2 9">Belongs to the HAT1 family.</text>
</comment>
<feature type="compositionally biased region" description="Low complexity" evidence="13">
    <location>
        <begin position="244"/>
        <end position="258"/>
    </location>
</feature>
<dbReference type="InterPro" id="IPR017380">
    <property type="entry name" value="Hist_AcTrfase_B-typ_cat-su"/>
</dbReference>
<dbReference type="PIRSF" id="PIRSF038084">
    <property type="entry name" value="HAT-B_cat"/>
    <property type="match status" value="1"/>
</dbReference>
<dbReference type="Gene3D" id="1.10.10.390">
    <property type="match status" value="1"/>
</dbReference>
<evidence type="ECO:0000256" key="8">
    <source>
        <dbReference type="ARBA" id="ARBA00048017"/>
    </source>
</evidence>
<gene>
    <name evidence="15" type="ORF">SPI_02525</name>
</gene>
<comment type="function">
    <text evidence="9">Catalytic component of the histone acetylase B (HAT-B) complex. Has intrinsic substrate specificity that modifies lysine in recognition sequence GXGKXG. Involved in DNA double-strand break repair.</text>
</comment>
<dbReference type="AlphaFoldDB" id="A0A162KBS8"/>
<evidence type="ECO:0000313" key="15">
    <source>
        <dbReference type="EMBL" id="OAA65738.1"/>
    </source>
</evidence>
<proteinExistence type="inferred from homology"/>
<dbReference type="GO" id="GO:0005634">
    <property type="term" value="C:nucleus"/>
    <property type="evidence" value="ECO:0007669"/>
    <property type="project" value="UniProtKB-SubCell"/>
</dbReference>
<dbReference type="Gene3D" id="3.90.360.10">
    <property type="entry name" value="Histone acetyl transferase 1 (HAT1), N-terminal domain"/>
    <property type="match status" value="1"/>
</dbReference>
<evidence type="ECO:0000256" key="9">
    <source>
        <dbReference type="PIRNR" id="PIRNR038084"/>
    </source>
</evidence>
<dbReference type="InterPro" id="IPR016181">
    <property type="entry name" value="Acyl_CoA_acyltransferase"/>
</dbReference>
<feature type="domain" description="Histone acetyl transferase HAT1 N-terminal" evidence="14">
    <location>
        <begin position="8"/>
        <end position="166"/>
    </location>
</feature>
<dbReference type="GO" id="GO:0031509">
    <property type="term" value="P:subtelomeric heterochromatin formation"/>
    <property type="evidence" value="ECO:0007669"/>
    <property type="project" value="InterPro"/>
</dbReference>
<feature type="region of interest" description="Disordered" evidence="13">
    <location>
        <begin position="503"/>
        <end position="546"/>
    </location>
</feature>
<dbReference type="SUPFAM" id="SSF55729">
    <property type="entry name" value="Acyl-CoA N-acyltransferases (Nat)"/>
    <property type="match status" value="2"/>
</dbReference>
<evidence type="ECO:0000313" key="16">
    <source>
        <dbReference type="Proteomes" id="UP000076874"/>
    </source>
</evidence>
<sequence length="546" mass="60566">MEHSYDDWVSNANEALEISLVQPGPTALRTIASFNPKFTYSIFGDEETIFGYQNLKINLRYHASDMRPNLRVSASKKLKNVGEHEPTDIPKVLGEFLPPVAFQKPAEFEEALQQSSAGGAYTPPGERIATFQCSDGRYEVWKGTLSDPAVTQLVNRIQIFVPFFIEGGVFIHTDGSDNLDRWTVFCLYRTRQQAGSADAYEYEFAGYATVYRFLLLPFGGAGGAGTPPPPQTTHADAKQEKELLSSSSLSSSSPSSSSVPELQLPADGEPAFSLGTLPCRSRISQFLLLPPFQGKGHAGRLYRTIYDTFLHEPQTREVTVEDPNEAFDDVRDLADLAFLSAMPGFAQTVRLNTAVTLPKTGPAPRNIVDPAALETLRHQAKMAPRQFSRVVEMYLMQHLAPSVRPSLDEADDETAADEAAAALREPQNKDKAKDKAKAPTAAEEHAYRLWRSFVKQRLYRHNKEILGQLERSQRIDKLEETLVSVELEYARLLSLYESRAQRAVADQPVGSAKRKLQTEDEDKRASGTANGTPVSKKVRIEDVPDA</sequence>
<feature type="binding site" evidence="11">
    <location>
        <position position="324"/>
    </location>
    <ligand>
        <name>acetyl-CoA</name>
        <dbReference type="ChEBI" id="CHEBI:57288"/>
    </ligand>
</feature>
<dbReference type="STRING" id="1081102.A0A162KBS8"/>
<accession>A0A162KBS8</accession>
<dbReference type="Gene3D" id="3.40.630.30">
    <property type="match status" value="1"/>
</dbReference>
<reference evidence="15 16" key="1">
    <citation type="journal article" date="2016" name="Genome Biol. Evol.">
        <title>Divergent and convergent evolution of fungal pathogenicity.</title>
        <authorList>
            <person name="Shang Y."/>
            <person name="Xiao G."/>
            <person name="Zheng P."/>
            <person name="Cen K."/>
            <person name="Zhan S."/>
            <person name="Wang C."/>
        </authorList>
    </citation>
    <scope>NUCLEOTIDE SEQUENCE [LARGE SCALE GENOMIC DNA]</scope>
    <source>
        <strain evidence="15 16">RCEF 264</strain>
    </source>
</reference>
<feature type="region of interest" description="Disordered" evidence="13">
    <location>
        <begin position="224"/>
        <end position="264"/>
    </location>
</feature>
<dbReference type="InterPro" id="IPR013523">
    <property type="entry name" value="Hist_AcTrfase_HAT1_C"/>
</dbReference>
<dbReference type="InterPro" id="IPR019467">
    <property type="entry name" value="Hat1_N"/>
</dbReference>
<evidence type="ECO:0000256" key="4">
    <source>
        <dbReference type="ARBA" id="ARBA00021268"/>
    </source>
</evidence>
<dbReference type="Pfam" id="PF10394">
    <property type="entry name" value="Hat1_N"/>
    <property type="match status" value="1"/>
</dbReference>
<comment type="catalytic activity">
    <reaction evidence="8 9">
        <text>L-lysyl-[protein] + acetyl-CoA = N(6)-acetyl-L-lysyl-[protein] + CoA + H(+)</text>
        <dbReference type="Rhea" id="RHEA:45948"/>
        <dbReference type="Rhea" id="RHEA-COMP:9752"/>
        <dbReference type="Rhea" id="RHEA-COMP:10731"/>
        <dbReference type="ChEBI" id="CHEBI:15378"/>
        <dbReference type="ChEBI" id="CHEBI:29969"/>
        <dbReference type="ChEBI" id="CHEBI:57287"/>
        <dbReference type="ChEBI" id="CHEBI:57288"/>
        <dbReference type="ChEBI" id="CHEBI:61930"/>
        <dbReference type="EC" id="2.3.1.48"/>
    </reaction>
</comment>
<keyword evidence="7 9" id="KW-0012">Acyltransferase</keyword>